<keyword evidence="5" id="KW-0190">Covalent protein-DNA linkage</keyword>
<organism evidence="9 10">
    <name type="scientific">Methylomicrobium album BG8</name>
    <dbReference type="NCBI Taxonomy" id="686340"/>
    <lineage>
        <taxon>Bacteria</taxon>
        <taxon>Pseudomonadati</taxon>
        <taxon>Pseudomonadota</taxon>
        <taxon>Gammaproteobacteria</taxon>
        <taxon>Methylococcales</taxon>
        <taxon>Methylococcaceae</taxon>
        <taxon>Methylomicrobium</taxon>
    </lineage>
</organism>
<dbReference type="Gene3D" id="3.90.1680.10">
    <property type="entry name" value="SOS response associated peptidase-like"/>
    <property type="match status" value="1"/>
</dbReference>
<dbReference type="Proteomes" id="UP000005090">
    <property type="component" value="Chromosome"/>
</dbReference>
<dbReference type="PANTHER" id="PTHR13604:SF0">
    <property type="entry name" value="ABASIC SITE PROCESSING PROTEIN HMCES"/>
    <property type="match status" value="1"/>
</dbReference>
<keyword evidence="10" id="KW-1185">Reference proteome</keyword>
<dbReference type="GO" id="GO:0016829">
    <property type="term" value="F:lyase activity"/>
    <property type="evidence" value="ECO:0007669"/>
    <property type="project" value="UniProtKB-KW"/>
</dbReference>
<name>H8GNS4_METAL</name>
<dbReference type="eggNOG" id="COG2135">
    <property type="taxonomic scope" value="Bacteria"/>
</dbReference>
<protein>
    <recommendedName>
        <fullName evidence="8">Abasic site processing protein</fullName>
        <ecNumber evidence="8">3.4.-.-</ecNumber>
    </recommendedName>
</protein>
<evidence type="ECO:0000256" key="5">
    <source>
        <dbReference type="ARBA" id="ARBA00023124"/>
    </source>
</evidence>
<comment type="similarity">
    <text evidence="1 8">Belongs to the SOS response-associated peptidase family.</text>
</comment>
<dbReference type="EMBL" id="CM001475">
    <property type="protein sequence ID" value="EIC30830.1"/>
    <property type="molecule type" value="Genomic_DNA"/>
</dbReference>
<dbReference type="InterPro" id="IPR003738">
    <property type="entry name" value="SRAP"/>
</dbReference>
<dbReference type="SUPFAM" id="SSF143081">
    <property type="entry name" value="BB1717-like"/>
    <property type="match status" value="1"/>
</dbReference>
<evidence type="ECO:0000256" key="3">
    <source>
        <dbReference type="ARBA" id="ARBA00022763"/>
    </source>
</evidence>
<proteinExistence type="inferred from homology"/>
<dbReference type="GO" id="GO:0006508">
    <property type="term" value="P:proteolysis"/>
    <property type="evidence" value="ECO:0007669"/>
    <property type="project" value="UniProtKB-KW"/>
</dbReference>
<keyword evidence="6" id="KW-0238">DNA-binding</keyword>
<keyword evidence="4 8" id="KW-0378">Hydrolase</keyword>
<evidence type="ECO:0000256" key="8">
    <source>
        <dbReference type="RuleBase" id="RU364100"/>
    </source>
</evidence>
<evidence type="ECO:0000256" key="7">
    <source>
        <dbReference type="ARBA" id="ARBA00023239"/>
    </source>
</evidence>
<keyword evidence="3" id="KW-0227">DNA damage</keyword>
<dbReference type="HOGENOM" id="CLU_035990_6_2_6"/>
<dbReference type="STRING" id="686340.Metal_3156"/>
<evidence type="ECO:0000313" key="10">
    <source>
        <dbReference type="Proteomes" id="UP000005090"/>
    </source>
</evidence>
<dbReference type="GO" id="GO:0008233">
    <property type="term" value="F:peptidase activity"/>
    <property type="evidence" value="ECO:0007669"/>
    <property type="project" value="UniProtKB-KW"/>
</dbReference>
<dbReference type="GO" id="GO:0106300">
    <property type="term" value="P:protein-DNA covalent cross-linking repair"/>
    <property type="evidence" value="ECO:0007669"/>
    <property type="project" value="InterPro"/>
</dbReference>
<accession>H8GNS4</accession>
<evidence type="ECO:0000313" key="9">
    <source>
        <dbReference type="EMBL" id="EIC30830.1"/>
    </source>
</evidence>
<dbReference type="PANTHER" id="PTHR13604">
    <property type="entry name" value="DC12-RELATED"/>
    <property type="match status" value="1"/>
</dbReference>
<dbReference type="Pfam" id="PF02586">
    <property type="entry name" value="SRAP"/>
    <property type="match status" value="1"/>
</dbReference>
<evidence type="ECO:0000256" key="6">
    <source>
        <dbReference type="ARBA" id="ARBA00023125"/>
    </source>
</evidence>
<dbReference type="EC" id="3.4.-.-" evidence="8"/>
<keyword evidence="7" id="KW-0456">Lyase</keyword>
<reference evidence="9 10" key="1">
    <citation type="journal article" date="2013" name="Genome Announc.">
        <title>Genome Sequence of the Obligate Gammaproteobacterial Methanotroph Methylomicrobium album Strain BG8.</title>
        <authorList>
            <person name="Kits K.D."/>
            <person name="Kalyuzhnaya M.G."/>
            <person name="Klotz M.G."/>
            <person name="Jetten M.S."/>
            <person name="Op den Camp H.J."/>
            <person name="Vuilleumier S."/>
            <person name="Bringel F."/>
            <person name="Dispirito A.A."/>
            <person name="Murrell J.C."/>
            <person name="Bruce D."/>
            <person name="Cheng J.F."/>
            <person name="Copeland A."/>
            <person name="Goodwin L."/>
            <person name="Hauser L."/>
            <person name="Lajus A."/>
            <person name="Land M.L."/>
            <person name="Lapidus A."/>
            <person name="Lucas S."/>
            <person name="Medigue C."/>
            <person name="Pitluck S."/>
            <person name="Woyke T."/>
            <person name="Zeytun A."/>
            <person name="Stein L.Y."/>
        </authorList>
    </citation>
    <scope>NUCLEOTIDE SEQUENCE [LARGE SCALE GENOMIC DNA]</scope>
    <source>
        <strain evidence="9 10">BG8</strain>
    </source>
</reference>
<evidence type="ECO:0000256" key="2">
    <source>
        <dbReference type="ARBA" id="ARBA00022670"/>
    </source>
</evidence>
<dbReference type="InterPro" id="IPR036590">
    <property type="entry name" value="SRAP-like"/>
</dbReference>
<sequence length="217" mass="24481">MCGRFNMLATPEQLAEAFGLAEVPGYKTSYNIAPGQKILGIVQTEPNDFRAVGLDWGLVPSWARDSKIGHSLINARAETLGDKPSFKAAYRKRRCLIPATGFYEWQKREGGKQAYHVCREDRGVFAFAGVWEHWAQGAERLYSCAIITAPANALMEPIHDRMPVIIGAEHYRIWLDPRQTRQSLDALLAAPDYEGMARYPVSDRVNNPRHDDRYCLA</sequence>
<gene>
    <name evidence="9" type="ORF">Metal_3156</name>
</gene>
<keyword evidence="2 8" id="KW-0645">Protease</keyword>
<evidence type="ECO:0000256" key="4">
    <source>
        <dbReference type="ARBA" id="ARBA00022801"/>
    </source>
</evidence>
<dbReference type="AlphaFoldDB" id="H8GNS4"/>
<dbReference type="RefSeq" id="WP_005373709.1">
    <property type="nucleotide sequence ID" value="NZ_CM001475.1"/>
</dbReference>
<evidence type="ECO:0000256" key="1">
    <source>
        <dbReference type="ARBA" id="ARBA00008136"/>
    </source>
</evidence>
<dbReference type="GO" id="GO:0003697">
    <property type="term" value="F:single-stranded DNA binding"/>
    <property type="evidence" value="ECO:0007669"/>
    <property type="project" value="InterPro"/>
</dbReference>